<proteinExistence type="predicted"/>
<protein>
    <submittedName>
        <fullName evidence="2">Uncharacterized protein</fullName>
    </submittedName>
</protein>
<feature type="region of interest" description="Disordered" evidence="1">
    <location>
        <begin position="26"/>
        <end position="94"/>
    </location>
</feature>
<comment type="caution">
    <text evidence="2">The sequence shown here is derived from an EMBL/GenBank/DDBJ whole genome shotgun (WGS) entry which is preliminary data.</text>
</comment>
<dbReference type="AlphaFoldDB" id="A0A8K0HMY2"/>
<organism evidence="2 3">
    <name type="scientific">Rhamnella rubrinervis</name>
    <dbReference type="NCBI Taxonomy" id="2594499"/>
    <lineage>
        <taxon>Eukaryota</taxon>
        <taxon>Viridiplantae</taxon>
        <taxon>Streptophyta</taxon>
        <taxon>Embryophyta</taxon>
        <taxon>Tracheophyta</taxon>
        <taxon>Spermatophyta</taxon>
        <taxon>Magnoliopsida</taxon>
        <taxon>eudicotyledons</taxon>
        <taxon>Gunneridae</taxon>
        <taxon>Pentapetalae</taxon>
        <taxon>rosids</taxon>
        <taxon>fabids</taxon>
        <taxon>Rosales</taxon>
        <taxon>Rhamnaceae</taxon>
        <taxon>rhamnoid group</taxon>
        <taxon>Rhamneae</taxon>
        <taxon>Rhamnella</taxon>
    </lineage>
</organism>
<accession>A0A8K0HMY2</accession>
<evidence type="ECO:0000256" key="1">
    <source>
        <dbReference type="SAM" id="MobiDB-lite"/>
    </source>
</evidence>
<keyword evidence="3" id="KW-1185">Reference proteome</keyword>
<feature type="compositionally biased region" description="Basic and acidic residues" evidence="1">
    <location>
        <begin position="26"/>
        <end position="37"/>
    </location>
</feature>
<gene>
    <name evidence="2" type="ORF">FNV43_RR00083</name>
</gene>
<dbReference type="Proteomes" id="UP000796880">
    <property type="component" value="Unassembled WGS sequence"/>
</dbReference>
<sequence>MFRWAWFNPCDWSEEIDPRLRSVLDVESSHGEQEHGLHTTARFGGPPDGEEDPEEVVEDLKEDSMGTDDYIPHGYTPEQRDPKDFDPWDESASD</sequence>
<evidence type="ECO:0000313" key="3">
    <source>
        <dbReference type="Proteomes" id="UP000796880"/>
    </source>
</evidence>
<name>A0A8K0HMY2_9ROSA</name>
<evidence type="ECO:0000313" key="2">
    <source>
        <dbReference type="EMBL" id="KAF3455456.1"/>
    </source>
</evidence>
<dbReference type="EMBL" id="VOIH02000001">
    <property type="protein sequence ID" value="KAF3455456.1"/>
    <property type="molecule type" value="Genomic_DNA"/>
</dbReference>
<feature type="compositionally biased region" description="Acidic residues" evidence="1">
    <location>
        <begin position="48"/>
        <end position="57"/>
    </location>
</feature>
<reference evidence="2" key="1">
    <citation type="submission" date="2020-03" db="EMBL/GenBank/DDBJ databases">
        <title>A high-quality chromosome-level genome assembly of a woody plant with both climbing and erect habits, Rhamnella rubrinervis.</title>
        <authorList>
            <person name="Lu Z."/>
            <person name="Yang Y."/>
            <person name="Zhu X."/>
            <person name="Sun Y."/>
        </authorList>
    </citation>
    <scope>NUCLEOTIDE SEQUENCE</scope>
    <source>
        <strain evidence="2">BYM</strain>
        <tissue evidence="2">Leaf</tissue>
    </source>
</reference>